<evidence type="ECO:0000256" key="1">
    <source>
        <dbReference type="ARBA" id="ARBA00010641"/>
    </source>
</evidence>
<dbReference type="OrthoDB" id="9803470at2"/>
<evidence type="ECO:0000259" key="6">
    <source>
        <dbReference type="Pfam" id="PF08281"/>
    </source>
</evidence>
<dbReference type="InterPro" id="IPR036388">
    <property type="entry name" value="WH-like_DNA-bd_sf"/>
</dbReference>
<dbReference type="Pfam" id="PF08281">
    <property type="entry name" value="Sigma70_r4_2"/>
    <property type="match status" value="1"/>
</dbReference>
<dbReference type="NCBIfam" id="TIGR02937">
    <property type="entry name" value="sigma70-ECF"/>
    <property type="match status" value="1"/>
</dbReference>
<dbReference type="GO" id="GO:0006352">
    <property type="term" value="P:DNA-templated transcription initiation"/>
    <property type="evidence" value="ECO:0007669"/>
    <property type="project" value="InterPro"/>
</dbReference>
<dbReference type="InterPro" id="IPR013325">
    <property type="entry name" value="RNA_pol_sigma_r2"/>
</dbReference>
<feature type="domain" description="RNA polymerase sigma-70 region 2" evidence="5">
    <location>
        <begin position="21"/>
        <end position="83"/>
    </location>
</feature>
<gene>
    <name evidence="7" type="ORF">C7435_2577</name>
</gene>
<keyword evidence="2" id="KW-0805">Transcription regulation</keyword>
<dbReference type="PANTHER" id="PTHR43133:SF25">
    <property type="entry name" value="RNA POLYMERASE SIGMA FACTOR RFAY-RELATED"/>
    <property type="match status" value="1"/>
</dbReference>
<dbReference type="Gene3D" id="1.10.1740.10">
    <property type="match status" value="1"/>
</dbReference>
<dbReference type="RefSeq" id="WP_121211992.1">
    <property type="nucleotide sequence ID" value="NZ_RBIM01000006.1"/>
</dbReference>
<evidence type="ECO:0000256" key="3">
    <source>
        <dbReference type="ARBA" id="ARBA00023082"/>
    </source>
</evidence>
<dbReference type="GO" id="GO:0003677">
    <property type="term" value="F:DNA binding"/>
    <property type="evidence" value="ECO:0007669"/>
    <property type="project" value="InterPro"/>
</dbReference>
<dbReference type="InterPro" id="IPR014284">
    <property type="entry name" value="RNA_pol_sigma-70_dom"/>
</dbReference>
<dbReference type="GO" id="GO:0016987">
    <property type="term" value="F:sigma factor activity"/>
    <property type="evidence" value="ECO:0007669"/>
    <property type="project" value="UniProtKB-KW"/>
</dbReference>
<reference evidence="7 8" key="1">
    <citation type="submission" date="2018-10" db="EMBL/GenBank/DDBJ databases">
        <title>Genomic Encyclopedia of Type Strains, Phase IV (KMG-IV): sequencing the most valuable type-strain genomes for metagenomic binning, comparative biology and taxonomic classification.</title>
        <authorList>
            <person name="Goeker M."/>
        </authorList>
    </citation>
    <scope>NUCLEOTIDE SEQUENCE [LARGE SCALE GENOMIC DNA]</scope>
    <source>
        <strain evidence="7 8">DSM 4734</strain>
    </source>
</reference>
<evidence type="ECO:0000256" key="2">
    <source>
        <dbReference type="ARBA" id="ARBA00023015"/>
    </source>
</evidence>
<dbReference type="Proteomes" id="UP000273675">
    <property type="component" value="Unassembled WGS sequence"/>
</dbReference>
<evidence type="ECO:0000256" key="4">
    <source>
        <dbReference type="ARBA" id="ARBA00023163"/>
    </source>
</evidence>
<dbReference type="InterPro" id="IPR039425">
    <property type="entry name" value="RNA_pol_sigma-70-like"/>
</dbReference>
<proteinExistence type="inferred from homology"/>
<protein>
    <submittedName>
        <fullName evidence="7">RNA polymerase sigma-70 factor (ECF subfamily)</fullName>
    </submittedName>
</protein>
<organism evidence="7 8">
    <name type="scientific">Maricaulis maris</name>
    <dbReference type="NCBI Taxonomy" id="74318"/>
    <lineage>
        <taxon>Bacteria</taxon>
        <taxon>Pseudomonadati</taxon>
        <taxon>Pseudomonadota</taxon>
        <taxon>Alphaproteobacteria</taxon>
        <taxon>Maricaulales</taxon>
        <taxon>Maricaulaceae</taxon>
        <taxon>Maricaulis</taxon>
    </lineage>
</organism>
<dbReference type="Gene3D" id="1.10.10.10">
    <property type="entry name" value="Winged helix-like DNA-binding domain superfamily/Winged helix DNA-binding domain"/>
    <property type="match status" value="1"/>
</dbReference>
<evidence type="ECO:0000259" key="5">
    <source>
        <dbReference type="Pfam" id="PF04542"/>
    </source>
</evidence>
<comment type="caution">
    <text evidence="7">The sequence shown here is derived from an EMBL/GenBank/DDBJ whole genome shotgun (WGS) entry which is preliminary data.</text>
</comment>
<dbReference type="InterPro" id="IPR013324">
    <property type="entry name" value="RNA_pol_sigma_r3/r4-like"/>
</dbReference>
<dbReference type="InterPro" id="IPR007627">
    <property type="entry name" value="RNA_pol_sigma70_r2"/>
</dbReference>
<dbReference type="SUPFAM" id="SSF88659">
    <property type="entry name" value="Sigma3 and sigma4 domains of RNA polymerase sigma factors"/>
    <property type="match status" value="1"/>
</dbReference>
<feature type="domain" description="RNA polymerase sigma factor 70 region 4 type 2" evidence="6">
    <location>
        <begin position="109"/>
        <end position="161"/>
    </location>
</feature>
<dbReference type="AlphaFoldDB" id="A0A495D1Q5"/>
<keyword evidence="4" id="KW-0804">Transcription</keyword>
<dbReference type="CDD" id="cd06171">
    <property type="entry name" value="Sigma70_r4"/>
    <property type="match status" value="1"/>
</dbReference>
<dbReference type="SUPFAM" id="SSF88946">
    <property type="entry name" value="Sigma2 domain of RNA polymerase sigma factors"/>
    <property type="match status" value="1"/>
</dbReference>
<dbReference type="Pfam" id="PF04542">
    <property type="entry name" value="Sigma70_r2"/>
    <property type="match status" value="1"/>
</dbReference>
<evidence type="ECO:0000313" key="7">
    <source>
        <dbReference type="EMBL" id="RKQ95474.1"/>
    </source>
</evidence>
<evidence type="ECO:0000313" key="8">
    <source>
        <dbReference type="Proteomes" id="UP000273675"/>
    </source>
</evidence>
<keyword evidence="3" id="KW-0731">Sigma factor</keyword>
<dbReference type="PANTHER" id="PTHR43133">
    <property type="entry name" value="RNA POLYMERASE ECF-TYPE SIGMA FACTO"/>
    <property type="match status" value="1"/>
</dbReference>
<name>A0A495D1Q5_9PROT</name>
<dbReference type="EMBL" id="RBIM01000006">
    <property type="protein sequence ID" value="RKQ95474.1"/>
    <property type="molecule type" value="Genomic_DNA"/>
</dbReference>
<accession>A0A495D1Q5</accession>
<comment type="similarity">
    <text evidence="1">Belongs to the sigma-70 factor family. ECF subfamily.</text>
</comment>
<dbReference type="InterPro" id="IPR013249">
    <property type="entry name" value="RNA_pol_sigma70_r4_t2"/>
</dbReference>
<sequence length="202" mass="22169">MSHDSTTVPDDEFKQLLQDAIPQMRAFSRGLARDPAAADDLAQEGMLRAWAKRGQFRAGTNFRAWALTIIRNLFYSEKRRSWRQVALDEEKAKRTLPSALDLDVLMELDEVRRALTQLSDDQREALMLVGAGGYSYEEAAEICGCAVGTVKSRTNRARRNLVEILEQGPDRKSGSDKVGAGDAAEALVADVGAMGAALRARG</sequence>